<dbReference type="AlphaFoldDB" id="A0A7G2IVU1"/>
<dbReference type="InterPro" id="IPR023867">
    <property type="entry name" value="Sulphatase_maturase_rSAM"/>
</dbReference>
<feature type="domain" description="DUF202" evidence="6">
    <location>
        <begin position="12"/>
        <end position="69"/>
    </location>
</feature>
<dbReference type="GO" id="GO:0012505">
    <property type="term" value="C:endomembrane system"/>
    <property type="evidence" value="ECO:0007669"/>
    <property type="project" value="UniProtKB-SubCell"/>
</dbReference>
<feature type="transmembrane region" description="Helical" evidence="5">
    <location>
        <begin position="45"/>
        <end position="65"/>
    </location>
</feature>
<reference evidence="7 8" key="1">
    <citation type="submission" date="2013-10" db="EMBL/GenBank/DDBJ databases">
        <title>Antibiotic resistance diversity of beta-lactamase producers in the General Hospital Vienna.</title>
        <authorList>
            <person name="Barisic I."/>
            <person name="Mitteregger D."/>
            <person name="Hirschl A.M."/>
            <person name="Noehammer C."/>
            <person name="Wiesinger-Mayr H."/>
        </authorList>
    </citation>
    <scope>NUCLEOTIDE SEQUENCE [LARGE SCALE GENOMIC DNA]</scope>
    <source>
        <strain evidence="7 8">ISC11</strain>
    </source>
</reference>
<dbReference type="GO" id="GO:0016491">
    <property type="term" value="F:oxidoreductase activity"/>
    <property type="evidence" value="ECO:0007669"/>
    <property type="project" value="InterPro"/>
</dbReference>
<evidence type="ECO:0000313" key="7">
    <source>
        <dbReference type="EMBL" id="CDL40672.1"/>
    </source>
</evidence>
<dbReference type="Proteomes" id="UP000019194">
    <property type="component" value="Unassembled WGS sequence"/>
</dbReference>
<protein>
    <submittedName>
        <fullName evidence="7">Inner membrane protein</fullName>
    </submittedName>
</protein>
<keyword evidence="4 5" id="KW-0472">Membrane</keyword>
<evidence type="ECO:0000313" key="8">
    <source>
        <dbReference type="Proteomes" id="UP000019194"/>
    </source>
</evidence>
<comment type="subcellular location">
    <subcellularLocation>
        <location evidence="1">Endomembrane system</location>
        <topology evidence="1">Multi-pass membrane protein</topology>
    </subcellularLocation>
</comment>
<evidence type="ECO:0000256" key="4">
    <source>
        <dbReference type="ARBA" id="ARBA00023136"/>
    </source>
</evidence>
<evidence type="ECO:0000256" key="2">
    <source>
        <dbReference type="ARBA" id="ARBA00022692"/>
    </source>
</evidence>
<comment type="caution">
    <text evidence="7">The sequence shown here is derived from an EMBL/GenBank/DDBJ whole genome shotgun (WGS) entry which is preliminary data.</text>
</comment>
<keyword evidence="3 5" id="KW-1133">Transmembrane helix</keyword>
<name>A0A7G2IVU1_CITFR</name>
<keyword evidence="2 5" id="KW-0812">Transmembrane</keyword>
<evidence type="ECO:0000259" key="6">
    <source>
        <dbReference type="Pfam" id="PF02656"/>
    </source>
</evidence>
<dbReference type="InterPro" id="IPR013785">
    <property type="entry name" value="Aldolase_TIM"/>
</dbReference>
<dbReference type="InterPro" id="IPR003807">
    <property type="entry name" value="DUF202"/>
</dbReference>
<evidence type="ECO:0000256" key="1">
    <source>
        <dbReference type="ARBA" id="ARBA00004127"/>
    </source>
</evidence>
<dbReference type="PANTHER" id="PTHR43273">
    <property type="entry name" value="ANAEROBIC SULFATASE-MATURATING ENZYME HOMOLOG ASLB-RELATED"/>
    <property type="match status" value="1"/>
</dbReference>
<accession>A0A7G2IVU1</accession>
<dbReference type="PANTHER" id="PTHR43273:SF3">
    <property type="entry name" value="ANAEROBIC SULFATASE-MATURATING ENZYME HOMOLOG ASLB-RELATED"/>
    <property type="match status" value="1"/>
</dbReference>
<feature type="transmembrane region" description="Helical" evidence="5">
    <location>
        <begin position="91"/>
        <end position="109"/>
    </location>
</feature>
<dbReference type="Pfam" id="PF02656">
    <property type="entry name" value="DUF202"/>
    <property type="match status" value="1"/>
</dbReference>
<proteinExistence type="predicted"/>
<dbReference type="Gene3D" id="3.20.20.70">
    <property type="entry name" value="Aldolase class I"/>
    <property type="match status" value="1"/>
</dbReference>
<organism evidence="7 8">
    <name type="scientific">Citrobacter freundii</name>
    <dbReference type="NCBI Taxonomy" id="546"/>
    <lineage>
        <taxon>Bacteria</taxon>
        <taxon>Pseudomonadati</taxon>
        <taxon>Pseudomonadota</taxon>
        <taxon>Gammaproteobacteria</taxon>
        <taxon>Enterobacterales</taxon>
        <taxon>Enterobacteriaceae</taxon>
        <taxon>Citrobacter</taxon>
        <taxon>Citrobacter freundii complex</taxon>
    </lineage>
</organism>
<sequence>MPDSRKSRRIADPGLQPERTSLAWFRTLLGYGALMALALKHNWHQAGFLFWVSIVVLAMVGIVLWRYTRSRNLMDVTHSDFSESRAVRDKFMISLAVLSLAILFAVTHVRQLIVFIGNFCMTGCENMDVSDDVLNVVIDHQKCLQPVEVYRGLQQGNVRLVQFIPLVKHDGSGHLTDESVTSEAWGRFLITIFDIWVREDINQISIQLFDKTLRQWCGLAAQIERQTMSSINTRCQTCSLFQYYHGDCPAYCEENGKGVLCAGYQAFFNHTAPHMRVMRDLLKQHRSPMELMAMLR</sequence>
<feature type="transmembrane region" description="Helical" evidence="5">
    <location>
        <begin position="21"/>
        <end position="39"/>
    </location>
</feature>
<evidence type="ECO:0000256" key="5">
    <source>
        <dbReference type="SAM" id="Phobius"/>
    </source>
</evidence>
<dbReference type="EMBL" id="CBWP010000075">
    <property type="protein sequence ID" value="CDL40672.1"/>
    <property type="molecule type" value="Genomic_DNA"/>
</dbReference>
<evidence type="ECO:0000256" key="3">
    <source>
        <dbReference type="ARBA" id="ARBA00022989"/>
    </source>
</evidence>